<organism evidence="4 5">
    <name type="scientific">Cryomorpha ignava</name>
    <dbReference type="NCBI Taxonomy" id="101383"/>
    <lineage>
        <taxon>Bacteria</taxon>
        <taxon>Pseudomonadati</taxon>
        <taxon>Bacteroidota</taxon>
        <taxon>Flavobacteriia</taxon>
        <taxon>Flavobacteriales</taxon>
        <taxon>Cryomorphaceae</taxon>
        <taxon>Cryomorpha</taxon>
    </lineage>
</organism>
<feature type="domain" description="Secretion system C-terminal sorting" evidence="3">
    <location>
        <begin position="490"/>
        <end position="554"/>
    </location>
</feature>
<evidence type="ECO:0000259" key="3">
    <source>
        <dbReference type="Pfam" id="PF18962"/>
    </source>
</evidence>
<dbReference type="NCBIfam" id="TIGR04183">
    <property type="entry name" value="Por_Secre_tail"/>
    <property type="match status" value="1"/>
</dbReference>
<accession>A0A7K3WKV3</accession>
<keyword evidence="1 2" id="KW-0732">Signal</keyword>
<protein>
    <submittedName>
        <fullName evidence="4">T9SS type A sorting domain-containing protein</fullName>
    </submittedName>
</protein>
<name>A0A7K3WKV3_9FLAO</name>
<dbReference type="Pfam" id="PF08757">
    <property type="entry name" value="CotH"/>
    <property type="match status" value="1"/>
</dbReference>
<gene>
    <name evidence="4" type="ORF">G3O08_02005</name>
</gene>
<dbReference type="InterPro" id="IPR026444">
    <property type="entry name" value="Secre_tail"/>
</dbReference>
<dbReference type="AlphaFoldDB" id="A0A7K3WKV3"/>
<feature type="signal peptide" evidence="2">
    <location>
        <begin position="1"/>
        <end position="19"/>
    </location>
</feature>
<dbReference type="Proteomes" id="UP000486602">
    <property type="component" value="Unassembled WGS sequence"/>
</dbReference>
<sequence>MKRLYLFALLLLTQATAFSQVLTIDIPEHRFRIDPYDHIIVVQRQNLDEYSNLADYDGIDLVLNTFEFQFNAVPTSLDYIDSYTVANDTDDYQLFFTQLPLLKIQGGVISSGNKIPAEFSYADDQQILVAPIGINFQSSYLSNNPKKSYSIEFWTESGSQIPTNAQFGDMQSNDDWVLNSMYNDPLRIRTLNAHKLWLAMHEPSYLQEEPNALAGTDVQYVEVFVSGHYSGIYLLSQQIEPELLSLRQNDEAIKGELYRGKEAQAATLFTGLPDFNDTLRFWAGHTMIYPVDTINWENLYDFTDFVLNSDSLDFENIWTKFDYQNYLDYFIFLNLTRTADNTGKNIYIAKYDSAAPYFYVPAQLNGSFGTKWNGTVENITNDILTNGFMNRVIDNDVNNYTADVNARWAALRTGPLTITSLIGDFTEAYNLLIANNVYEREALVFPNYSFDQASFDYTTGWIQERIAFLDIYFNYNPLSVSQYEKTHFRIYPNPADKNFRIQSAYDLTNEEFQIIDIQGKVVKSGLYNGEEISVSDMDGGFYIVRINNLSEKIIVR</sequence>
<dbReference type="RefSeq" id="WP_163282993.1">
    <property type="nucleotide sequence ID" value="NZ_JAAGVY010000002.1"/>
</dbReference>
<proteinExistence type="predicted"/>
<feature type="chain" id="PRO_5029515280" evidence="2">
    <location>
        <begin position="20"/>
        <end position="556"/>
    </location>
</feature>
<keyword evidence="5" id="KW-1185">Reference proteome</keyword>
<evidence type="ECO:0000256" key="2">
    <source>
        <dbReference type="SAM" id="SignalP"/>
    </source>
</evidence>
<evidence type="ECO:0000313" key="4">
    <source>
        <dbReference type="EMBL" id="NEN22277.1"/>
    </source>
</evidence>
<dbReference type="Pfam" id="PF18962">
    <property type="entry name" value="Por_Secre_tail"/>
    <property type="match status" value="1"/>
</dbReference>
<reference evidence="4 5" key="1">
    <citation type="submission" date="2020-02" db="EMBL/GenBank/DDBJ databases">
        <title>Out from the shadows clarifying the taxonomy of the family Cryomorphaceae and related taxa by utilizing the GTDB taxonomic framework.</title>
        <authorList>
            <person name="Bowman J.P."/>
        </authorList>
    </citation>
    <scope>NUCLEOTIDE SEQUENCE [LARGE SCALE GENOMIC DNA]</scope>
    <source>
        <strain evidence="4 5">QSSC 1-22</strain>
    </source>
</reference>
<evidence type="ECO:0000313" key="5">
    <source>
        <dbReference type="Proteomes" id="UP000486602"/>
    </source>
</evidence>
<comment type="caution">
    <text evidence="4">The sequence shown here is derived from an EMBL/GenBank/DDBJ whole genome shotgun (WGS) entry which is preliminary data.</text>
</comment>
<dbReference type="EMBL" id="JAAGVY010000002">
    <property type="protein sequence ID" value="NEN22277.1"/>
    <property type="molecule type" value="Genomic_DNA"/>
</dbReference>
<evidence type="ECO:0000256" key="1">
    <source>
        <dbReference type="ARBA" id="ARBA00022729"/>
    </source>
</evidence>
<dbReference type="InterPro" id="IPR014867">
    <property type="entry name" value="Spore_coat_CotH_CotH2/3/7"/>
</dbReference>